<sequence>MTGILGVKSLSGILSSDVDWGKSREIIVERRKFYKSFRKIHDFRPGNTEVDMLIPFLKVVLRKLLQIVQPLVFAHSRLQNIQPLRFLSPWKDLARAQFKNIFRENIPALVFLGRMAETDRDNGDEKVLKVESVVFLRVIQEMRVCCNFIESEDLKLHNSFRLTNHSTRCYQTYQTSIGSRRKCTQHRVLLPVRAAIIYDSSSTTDQLIVSQDRLW</sequence>
<protein>
    <submittedName>
        <fullName evidence="1">Uncharacterized protein</fullName>
    </submittedName>
</protein>
<dbReference type="AlphaFoldDB" id="A0A7R9ER09"/>
<proteinExistence type="predicted"/>
<dbReference type="EMBL" id="OD564792">
    <property type="protein sequence ID" value="CAD7439824.1"/>
    <property type="molecule type" value="Genomic_DNA"/>
</dbReference>
<reference evidence="1" key="1">
    <citation type="submission" date="2020-11" db="EMBL/GenBank/DDBJ databases">
        <authorList>
            <person name="Tran Van P."/>
        </authorList>
    </citation>
    <scope>NUCLEOTIDE SEQUENCE</scope>
</reference>
<evidence type="ECO:0000313" key="1">
    <source>
        <dbReference type="EMBL" id="CAD7439824.1"/>
    </source>
</evidence>
<gene>
    <name evidence="1" type="ORF">TBIB3V08_LOCUS2370</name>
</gene>
<organism evidence="1">
    <name type="scientific">Timema bartmani</name>
    <dbReference type="NCBI Taxonomy" id="61472"/>
    <lineage>
        <taxon>Eukaryota</taxon>
        <taxon>Metazoa</taxon>
        <taxon>Ecdysozoa</taxon>
        <taxon>Arthropoda</taxon>
        <taxon>Hexapoda</taxon>
        <taxon>Insecta</taxon>
        <taxon>Pterygota</taxon>
        <taxon>Neoptera</taxon>
        <taxon>Polyneoptera</taxon>
        <taxon>Phasmatodea</taxon>
        <taxon>Timematodea</taxon>
        <taxon>Timematoidea</taxon>
        <taxon>Timematidae</taxon>
        <taxon>Timema</taxon>
    </lineage>
</organism>
<name>A0A7R9ER09_9NEOP</name>
<accession>A0A7R9ER09</accession>